<feature type="signal peptide" evidence="10">
    <location>
        <begin position="1"/>
        <end position="24"/>
    </location>
</feature>
<keyword evidence="3 9" id="KW-0813">Transport</keyword>
<keyword evidence="7" id="KW-0472">Membrane</keyword>
<dbReference type="InterPro" id="IPR005644">
    <property type="entry name" value="NolW-like"/>
</dbReference>
<dbReference type="InterPro" id="IPR004846">
    <property type="entry name" value="T2SS/T3SS_dom"/>
</dbReference>
<dbReference type="InterPro" id="IPR050810">
    <property type="entry name" value="Bact_Secretion_Sys_Channel"/>
</dbReference>
<dbReference type="EMBL" id="FP103042">
    <property type="protein sequence ID" value="CAX21710.1"/>
    <property type="molecule type" value="Genomic_DNA"/>
</dbReference>
<keyword evidence="4" id="KW-1134">Transmembrane beta strand</keyword>
<feature type="domain" description="NolW-like" evidence="12">
    <location>
        <begin position="162"/>
        <end position="219"/>
    </location>
</feature>
<dbReference type="GO" id="GO:0015628">
    <property type="term" value="P:protein secretion by the type II secretion system"/>
    <property type="evidence" value="ECO:0007669"/>
    <property type="project" value="InterPro"/>
</dbReference>
<reference evidence="14" key="1">
    <citation type="journal article" date="2009" name="PLoS ONE">
        <title>Methylobacterium genome sequences: a reference blueprint to investigate microbial metabolism of C1 compounds from natural and industrial sources.</title>
        <authorList>
            <person name="Vuilleumier S."/>
            <person name="Chistoserdova L."/>
            <person name="Lee M.-C."/>
            <person name="Bringel F."/>
            <person name="Lajus A."/>
            <person name="Zhou Y."/>
            <person name="Gourion B."/>
            <person name="Barbe V."/>
            <person name="Chang J."/>
            <person name="Cruveiller S."/>
            <person name="Dossat C."/>
            <person name="Gillett W."/>
            <person name="Gruffaz C."/>
            <person name="Haugen E."/>
            <person name="Hourcade E."/>
            <person name="Levy R."/>
            <person name="Mangenot S."/>
            <person name="Muller E."/>
            <person name="Nadalig T."/>
            <person name="Pagni M."/>
            <person name="Penny C."/>
            <person name="Peyraud R."/>
            <person name="Robinson D.G."/>
            <person name="Roche D."/>
            <person name="Rouy Z."/>
            <person name="Saenampechek C."/>
            <person name="Salvignol G."/>
            <person name="Vallenet D."/>
            <person name="Wu Z."/>
            <person name="Marx C.J."/>
            <person name="Vorholt J.A."/>
            <person name="Olson M.V."/>
            <person name="Kaul R."/>
            <person name="Weissenbach J."/>
            <person name="Medigue C."/>
            <person name="Lidstrom M.E."/>
        </authorList>
    </citation>
    <scope>NUCLEOTIDE SEQUENCE [LARGE SCALE GENOMIC DNA]</scope>
    <source>
        <strain evidence="14">DSM 6343 / CIP 106787 / DM4</strain>
    </source>
</reference>
<gene>
    <name evidence="13" type="ORF">METD_I0031</name>
</gene>
<keyword evidence="5 10" id="KW-0732">Signal</keyword>
<evidence type="ECO:0000313" key="13">
    <source>
        <dbReference type="EMBL" id="CAX21710.1"/>
    </source>
</evidence>
<evidence type="ECO:0000256" key="5">
    <source>
        <dbReference type="ARBA" id="ARBA00022729"/>
    </source>
</evidence>
<evidence type="ECO:0000256" key="2">
    <source>
        <dbReference type="ARBA" id="ARBA00006980"/>
    </source>
</evidence>
<feature type="domain" description="Type II/III secretion system secretin-like" evidence="11">
    <location>
        <begin position="581"/>
        <end position="747"/>
    </location>
</feature>
<dbReference type="HOGENOM" id="CLU_006756_1_2_5"/>
<dbReference type="Proteomes" id="UP000008070">
    <property type="component" value="Chromosome"/>
</dbReference>
<evidence type="ECO:0000313" key="14">
    <source>
        <dbReference type="Proteomes" id="UP000008070"/>
    </source>
</evidence>
<comment type="subcellular location">
    <subcellularLocation>
        <location evidence="1 9">Cell outer membrane</location>
    </subcellularLocation>
</comment>
<dbReference type="InterPro" id="IPR013356">
    <property type="entry name" value="T2SS_GspD"/>
</dbReference>
<organism evidence="13 14">
    <name type="scientific">Methylorubrum extorquens (strain DSM 6343 / CIP 106787 / DM4)</name>
    <name type="common">Methylobacterium extorquens</name>
    <dbReference type="NCBI Taxonomy" id="661410"/>
    <lineage>
        <taxon>Bacteria</taxon>
        <taxon>Pseudomonadati</taxon>
        <taxon>Pseudomonadota</taxon>
        <taxon>Alphaproteobacteria</taxon>
        <taxon>Hyphomicrobiales</taxon>
        <taxon>Methylobacteriaceae</taxon>
        <taxon>Methylorubrum</taxon>
    </lineage>
</organism>
<dbReference type="KEGG" id="mdi:METDI0031"/>
<evidence type="ECO:0000256" key="1">
    <source>
        <dbReference type="ARBA" id="ARBA00004442"/>
    </source>
</evidence>
<dbReference type="Gene3D" id="3.55.50.30">
    <property type="match status" value="1"/>
</dbReference>
<dbReference type="InterPro" id="IPR001775">
    <property type="entry name" value="GspD/PilQ"/>
</dbReference>
<evidence type="ECO:0000256" key="6">
    <source>
        <dbReference type="ARBA" id="ARBA00022927"/>
    </source>
</evidence>
<dbReference type="NCBIfam" id="TIGR02517">
    <property type="entry name" value="type_II_gspD"/>
    <property type="match status" value="1"/>
</dbReference>
<dbReference type="Pfam" id="PF03958">
    <property type="entry name" value="Secretin_N"/>
    <property type="match status" value="2"/>
</dbReference>
<dbReference type="GO" id="GO:0009279">
    <property type="term" value="C:cell outer membrane"/>
    <property type="evidence" value="ECO:0007669"/>
    <property type="project" value="UniProtKB-SubCell"/>
</dbReference>
<proteinExistence type="inferred from homology"/>
<evidence type="ECO:0000256" key="7">
    <source>
        <dbReference type="ARBA" id="ARBA00023136"/>
    </source>
</evidence>
<evidence type="ECO:0000256" key="9">
    <source>
        <dbReference type="RuleBase" id="RU004004"/>
    </source>
</evidence>
<evidence type="ECO:0000259" key="12">
    <source>
        <dbReference type="Pfam" id="PF03958"/>
    </source>
</evidence>
<dbReference type="PANTHER" id="PTHR30332:SF25">
    <property type="entry name" value="SECRETIN XPSD"/>
    <property type="match status" value="1"/>
</dbReference>
<accession>C7C6I6</accession>
<name>C7C6I6_METED</name>
<dbReference type="GeneID" id="72987432"/>
<dbReference type="RefSeq" id="WP_012778885.1">
    <property type="nucleotide sequence ID" value="NC_012988.1"/>
</dbReference>
<feature type="chain" id="PRO_5002975502" evidence="10">
    <location>
        <begin position="25"/>
        <end position="794"/>
    </location>
</feature>
<dbReference type="PRINTS" id="PR00811">
    <property type="entry name" value="BCTERIALGSPD"/>
</dbReference>
<dbReference type="GO" id="GO:0015627">
    <property type="term" value="C:type II protein secretion system complex"/>
    <property type="evidence" value="ECO:0007669"/>
    <property type="project" value="InterPro"/>
</dbReference>
<dbReference type="Pfam" id="PF00263">
    <property type="entry name" value="Secretin"/>
    <property type="match status" value="1"/>
</dbReference>
<comment type="similarity">
    <text evidence="2">Belongs to the bacterial secretin family. GSP D subfamily.</text>
</comment>
<evidence type="ECO:0000256" key="3">
    <source>
        <dbReference type="ARBA" id="ARBA00022448"/>
    </source>
</evidence>
<evidence type="ECO:0000256" key="8">
    <source>
        <dbReference type="ARBA" id="ARBA00023237"/>
    </source>
</evidence>
<keyword evidence="6" id="KW-0653">Protein transport</keyword>
<evidence type="ECO:0000256" key="4">
    <source>
        <dbReference type="ARBA" id="ARBA00022452"/>
    </source>
</evidence>
<dbReference type="InterPro" id="IPR038591">
    <property type="entry name" value="NolW-like_sf"/>
</dbReference>
<dbReference type="Gene3D" id="3.30.1370.120">
    <property type="match status" value="2"/>
</dbReference>
<protein>
    <submittedName>
        <fullName evidence="13">General secretion pathway protein D</fullName>
    </submittedName>
</protein>
<sequence>MAIRAHVLALTFGLALGPSGAAFAAEPLSGPGYGPRPSGGFILRGNDRFIAGEAPAAQALPGGLVSLNLVEAPLPNAAKAVLADTLGLGYTLDPQATGTVTLQTGGAVTREALLQMFEAALASRGLVLRRRGRIAQIAPVATDPNAVRAVRGPAAEAGAVAVPLRWVSAVEMQAILTSVAPRDVVLRADRARNLLILNGDATQIRALRQTIEMFDVDWMRGMSTAMLPVRSASPVTLARDMTQMFGGEAAGTGDVIRFIPNEALSAILVVSSRAVYLDRARVMLEQMEVLAAERERQLFVYRIQNRSARELAAVLQGVVAAETGAPVNVSSGSGAAQAGLGGGFAQGAGAMSGGLAAGYGGPGGSGYGSSSGSAGLSGPGAPYGAGYGSDAATGGAGATGAYGSTGSMPGTGSAGGMSPMGGAGMDGTGGQPAGYGAAPAAHGGGYGAETGMAGGYGGAYGARRDAIGVVADEANNSLVISATRNQYDKILRILGRLDAMPTQVLLETVIAEVTLNNELQFGVQWFLKNSGSRFNLAQADTNRSVAQGTSGTDALIKAAVRGVPGFNYLLNASDFNVVLNALQGVTRVNVISSPNITVLDNRTAKLQVGDQVPIVRQSGQSAFAAGAPILNQIEMKDTGVILSVTPRVNKNGLVVLDINQEVSDVVKTTTSEINSPTIRQRRVATSVAVNDGHSLAIGGMVQEKAQITNESVPVLGDLPIVGPAFRNRIDGRVRTELIVFIRPKVIRGTVEADRIAEDFRQQFRAMMPIRPVPAPLPMAAMPIGPDGVLRRMID</sequence>
<feature type="domain" description="NolW-like" evidence="12">
    <location>
        <begin position="299"/>
        <end position="502"/>
    </location>
</feature>
<keyword evidence="8" id="KW-0998">Cell outer membrane</keyword>
<evidence type="ECO:0000259" key="11">
    <source>
        <dbReference type="Pfam" id="PF00263"/>
    </source>
</evidence>
<keyword evidence="4" id="KW-0812">Transmembrane</keyword>
<evidence type="ECO:0000256" key="10">
    <source>
        <dbReference type="SAM" id="SignalP"/>
    </source>
</evidence>
<dbReference type="PANTHER" id="PTHR30332">
    <property type="entry name" value="PROBABLE GENERAL SECRETION PATHWAY PROTEIN D"/>
    <property type="match status" value="1"/>
</dbReference>
<dbReference type="AlphaFoldDB" id="C7C6I6"/>